<sequence>MINHHLYSTTPTTTIYNEPYLATPTPTPTPGHSAIASPPQAPFTMFAMSQQQYYAPAPPAPRQYSGTSSAFSASANPDEDWTKISDLAERRRIQNRIAQRNYRKKLKRRLEDLERRAGTSDGTSSGSEKPAGNGNSNGASSSSNNSRSTSKTSRASTKNKQTQQQVQQQQQQTQVQQPQPTQAVAPLTPPMTYPNQFTPPMHPEDEMFHQAYDDRERSHSPPGLFYTYPPPEDIMVSQYSTSPPQAAGPAHVYRAVTAAEAYQDYLVPTTVPVTLPSLTHFSDAACMKRDSGYGEEVAPYMNYGYMAGMDVTAPAPYDHSNPHTPSLSHGFDHSTNCSDSGYEYPTTPLSMPGSPGLI</sequence>
<dbReference type="CDD" id="cd14688">
    <property type="entry name" value="bZIP_YAP"/>
    <property type="match status" value="1"/>
</dbReference>
<feature type="compositionally biased region" description="Polar residues" evidence="1">
    <location>
        <begin position="65"/>
        <end position="75"/>
    </location>
</feature>
<dbReference type="GO" id="GO:0003700">
    <property type="term" value="F:DNA-binding transcription factor activity"/>
    <property type="evidence" value="ECO:0007669"/>
    <property type="project" value="InterPro"/>
</dbReference>
<dbReference type="OMA" id="FMTQPAY"/>
<evidence type="ECO:0000313" key="4">
    <source>
        <dbReference type="EnsemblFungi" id="MAPG_05686T0"/>
    </source>
</evidence>
<feature type="compositionally biased region" description="Low complexity" evidence="1">
    <location>
        <begin position="131"/>
        <end position="186"/>
    </location>
</feature>
<name>A0A0C4E020_MAGP6</name>
<dbReference type="EMBL" id="GL876969">
    <property type="protein sequence ID" value="KLU86674.1"/>
    <property type="molecule type" value="Genomic_DNA"/>
</dbReference>
<evidence type="ECO:0000259" key="2">
    <source>
        <dbReference type="PROSITE" id="PS00036"/>
    </source>
</evidence>
<gene>
    <name evidence="3" type="ORF">MAPG_05686</name>
</gene>
<proteinExistence type="predicted"/>
<organism evidence="4 5">
    <name type="scientific">Magnaporthiopsis poae (strain ATCC 64411 / 73-15)</name>
    <name type="common">Kentucky bluegrass fungus</name>
    <name type="synonym">Magnaporthe poae</name>
    <dbReference type="NCBI Taxonomy" id="644358"/>
    <lineage>
        <taxon>Eukaryota</taxon>
        <taxon>Fungi</taxon>
        <taxon>Dikarya</taxon>
        <taxon>Ascomycota</taxon>
        <taxon>Pezizomycotina</taxon>
        <taxon>Sordariomycetes</taxon>
        <taxon>Sordariomycetidae</taxon>
        <taxon>Magnaporthales</taxon>
        <taxon>Magnaporthaceae</taxon>
        <taxon>Magnaporthiopsis</taxon>
    </lineage>
</organism>
<feature type="region of interest" description="Disordered" evidence="1">
    <location>
        <begin position="114"/>
        <end position="203"/>
    </location>
</feature>
<reference evidence="3" key="2">
    <citation type="submission" date="2010-05" db="EMBL/GenBank/DDBJ databases">
        <title>The Genome Sequence of Magnaporthe poae strain ATCC 64411.</title>
        <authorList>
            <consortium name="The Broad Institute Genome Sequencing Platform"/>
            <consortium name="Broad Institute Genome Sequencing Center for Infectious Disease"/>
            <person name="Ma L.-J."/>
            <person name="Dead R."/>
            <person name="Young S."/>
            <person name="Zeng Q."/>
            <person name="Koehrsen M."/>
            <person name="Alvarado L."/>
            <person name="Berlin A."/>
            <person name="Chapman S.B."/>
            <person name="Chen Z."/>
            <person name="Freedman E."/>
            <person name="Gellesch M."/>
            <person name="Goldberg J."/>
            <person name="Griggs A."/>
            <person name="Gujja S."/>
            <person name="Heilman E.R."/>
            <person name="Heiman D."/>
            <person name="Hepburn T."/>
            <person name="Howarth C."/>
            <person name="Jen D."/>
            <person name="Larson L."/>
            <person name="Mehta T."/>
            <person name="Neiman D."/>
            <person name="Pearson M."/>
            <person name="Roberts A."/>
            <person name="Saif S."/>
            <person name="Shea T."/>
            <person name="Shenoy N."/>
            <person name="Sisk P."/>
            <person name="Stolte C."/>
            <person name="Sykes S."/>
            <person name="Walk T."/>
            <person name="White J."/>
            <person name="Yandava C."/>
            <person name="Haas B."/>
            <person name="Nusbaum C."/>
            <person name="Birren B."/>
        </authorList>
    </citation>
    <scope>NUCLEOTIDE SEQUENCE</scope>
    <source>
        <strain evidence="3">ATCC 64411</strain>
    </source>
</reference>
<dbReference type="PROSITE" id="PS00036">
    <property type="entry name" value="BZIP_BASIC"/>
    <property type="match status" value="1"/>
</dbReference>
<dbReference type="EMBL" id="ADBL01001364">
    <property type="status" value="NOT_ANNOTATED_CDS"/>
    <property type="molecule type" value="Genomic_DNA"/>
</dbReference>
<evidence type="ECO:0000313" key="3">
    <source>
        <dbReference type="EMBL" id="KLU86674.1"/>
    </source>
</evidence>
<dbReference type="InterPro" id="IPR004827">
    <property type="entry name" value="bZIP"/>
</dbReference>
<feature type="domain" description="BZIP" evidence="2">
    <location>
        <begin position="90"/>
        <end position="105"/>
    </location>
</feature>
<reference evidence="5" key="1">
    <citation type="submission" date="2010-05" db="EMBL/GenBank/DDBJ databases">
        <title>The genome sequence of Magnaporthe poae strain ATCC 64411.</title>
        <authorList>
            <person name="Ma L.-J."/>
            <person name="Dead R."/>
            <person name="Young S."/>
            <person name="Zeng Q."/>
            <person name="Koehrsen M."/>
            <person name="Alvarado L."/>
            <person name="Berlin A."/>
            <person name="Chapman S.B."/>
            <person name="Chen Z."/>
            <person name="Freedman E."/>
            <person name="Gellesch M."/>
            <person name="Goldberg J."/>
            <person name="Griggs A."/>
            <person name="Gujja S."/>
            <person name="Heilman E.R."/>
            <person name="Heiman D."/>
            <person name="Hepburn T."/>
            <person name="Howarth C."/>
            <person name="Jen D."/>
            <person name="Larson L."/>
            <person name="Mehta T."/>
            <person name="Neiman D."/>
            <person name="Pearson M."/>
            <person name="Roberts A."/>
            <person name="Saif S."/>
            <person name="Shea T."/>
            <person name="Shenoy N."/>
            <person name="Sisk P."/>
            <person name="Stolte C."/>
            <person name="Sykes S."/>
            <person name="Walk T."/>
            <person name="White J."/>
            <person name="Yandava C."/>
            <person name="Haas B."/>
            <person name="Nusbaum C."/>
            <person name="Birren B."/>
        </authorList>
    </citation>
    <scope>NUCLEOTIDE SEQUENCE [LARGE SCALE GENOMIC DNA]</scope>
    <source>
        <strain evidence="5">ATCC 64411 / 73-15</strain>
    </source>
</reference>
<dbReference type="STRING" id="644358.A0A0C4E020"/>
<dbReference type="Proteomes" id="UP000011715">
    <property type="component" value="Unassembled WGS sequence"/>
</dbReference>
<accession>A0A0C4E020</accession>
<evidence type="ECO:0000313" key="5">
    <source>
        <dbReference type="Proteomes" id="UP000011715"/>
    </source>
</evidence>
<dbReference type="VEuPathDB" id="FungiDB:MAPG_05686"/>
<reference evidence="3" key="3">
    <citation type="submission" date="2011-03" db="EMBL/GenBank/DDBJ databases">
        <title>Annotation of Magnaporthe poae ATCC 64411.</title>
        <authorList>
            <person name="Ma L.-J."/>
            <person name="Dead R."/>
            <person name="Young S.K."/>
            <person name="Zeng Q."/>
            <person name="Gargeya S."/>
            <person name="Fitzgerald M."/>
            <person name="Haas B."/>
            <person name="Abouelleil A."/>
            <person name="Alvarado L."/>
            <person name="Arachchi H.M."/>
            <person name="Berlin A."/>
            <person name="Brown A."/>
            <person name="Chapman S.B."/>
            <person name="Chen Z."/>
            <person name="Dunbar C."/>
            <person name="Freedman E."/>
            <person name="Gearin G."/>
            <person name="Gellesch M."/>
            <person name="Goldberg J."/>
            <person name="Griggs A."/>
            <person name="Gujja S."/>
            <person name="Heiman D."/>
            <person name="Howarth C."/>
            <person name="Larson L."/>
            <person name="Lui A."/>
            <person name="MacDonald P.J.P."/>
            <person name="Mehta T."/>
            <person name="Montmayeur A."/>
            <person name="Murphy C."/>
            <person name="Neiman D."/>
            <person name="Pearson M."/>
            <person name="Priest M."/>
            <person name="Roberts A."/>
            <person name="Saif S."/>
            <person name="Shea T."/>
            <person name="Shenoy N."/>
            <person name="Sisk P."/>
            <person name="Stolte C."/>
            <person name="Sykes S."/>
            <person name="Yandava C."/>
            <person name="Wortman J."/>
            <person name="Nusbaum C."/>
            <person name="Birren B."/>
        </authorList>
    </citation>
    <scope>NUCLEOTIDE SEQUENCE</scope>
    <source>
        <strain evidence="3">ATCC 64411</strain>
    </source>
</reference>
<reference evidence="4" key="5">
    <citation type="submission" date="2015-06" db="UniProtKB">
        <authorList>
            <consortium name="EnsemblFungi"/>
        </authorList>
    </citation>
    <scope>IDENTIFICATION</scope>
    <source>
        <strain evidence="4">ATCC 64411</strain>
    </source>
</reference>
<dbReference type="PANTHER" id="PTHR39607:SF1">
    <property type="entry name" value="B-ZIP TRANSCRIPTION FACTOR (EUROFUNG)"/>
    <property type="match status" value="1"/>
</dbReference>
<dbReference type="AlphaFoldDB" id="A0A0C4E020"/>
<protein>
    <recommendedName>
        <fullName evidence="2">BZIP domain-containing protein</fullName>
    </recommendedName>
</protein>
<feature type="region of interest" description="Disordered" evidence="1">
    <location>
        <begin position="56"/>
        <end position="78"/>
    </location>
</feature>
<dbReference type="PANTHER" id="PTHR39607">
    <property type="entry name" value="XANTHOCILLIN BIOSYNTHESIS CLUSTER TRANSCRIPTION FACTOR XANC-RELATED"/>
    <property type="match status" value="1"/>
</dbReference>
<dbReference type="InterPro" id="IPR046347">
    <property type="entry name" value="bZIP_sf"/>
</dbReference>
<reference evidence="4" key="4">
    <citation type="journal article" date="2015" name="G3 (Bethesda)">
        <title>Genome sequences of three phytopathogenic species of the Magnaporthaceae family of fungi.</title>
        <authorList>
            <person name="Okagaki L.H."/>
            <person name="Nunes C.C."/>
            <person name="Sailsbery J."/>
            <person name="Clay B."/>
            <person name="Brown D."/>
            <person name="John T."/>
            <person name="Oh Y."/>
            <person name="Young N."/>
            <person name="Fitzgerald M."/>
            <person name="Haas B.J."/>
            <person name="Zeng Q."/>
            <person name="Young S."/>
            <person name="Adiconis X."/>
            <person name="Fan L."/>
            <person name="Levin J.Z."/>
            <person name="Mitchell T.K."/>
            <person name="Okubara P.A."/>
            <person name="Farman M.L."/>
            <person name="Kohn L.M."/>
            <person name="Birren B."/>
            <person name="Ma L.-J."/>
            <person name="Dean R.A."/>
        </authorList>
    </citation>
    <scope>NUCLEOTIDE SEQUENCE</scope>
    <source>
        <strain evidence="4">ATCC 64411 / 73-15</strain>
    </source>
</reference>
<evidence type="ECO:0000256" key="1">
    <source>
        <dbReference type="SAM" id="MobiDB-lite"/>
    </source>
</evidence>
<dbReference type="OrthoDB" id="194358at2759"/>
<dbReference type="SUPFAM" id="SSF57959">
    <property type="entry name" value="Leucine zipper domain"/>
    <property type="match status" value="1"/>
</dbReference>
<dbReference type="EnsemblFungi" id="MAPG_05686T0">
    <property type="protein sequence ID" value="MAPG_05686T0"/>
    <property type="gene ID" value="MAPG_05686"/>
</dbReference>
<dbReference type="eggNOG" id="ENOG502SQYS">
    <property type="taxonomic scope" value="Eukaryota"/>
</dbReference>
<keyword evidence="5" id="KW-1185">Reference proteome</keyword>
<dbReference type="InterPro" id="IPR052635">
    <property type="entry name" value="Sec_Metab_Biosynth_Reg"/>
</dbReference>